<evidence type="ECO:0000256" key="1">
    <source>
        <dbReference type="SAM" id="MobiDB-lite"/>
    </source>
</evidence>
<evidence type="ECO:0000313" key="3">
    <source>
        <dbReference type="EMBL" id="GAA4485210.1"/>
    </source>
</evidence>
<feature type="region of interest" description="Disordered" evidence="1">
    <location>
        <begin position="340"/>
        <end position="369"/>
    </location>
</feature>
<feature type="transmembrane region" description="Helical" evidence="2">
    <location>
        <begin position="147"/>
        <end position="173"/>
    </location>
</feature>
<gene>
    <name evidence="3" type="ORF">GCM10023171_19210</name>
</gene>
<feature type="transmembrane region" description="Helical" evidence="2">
    <location>
        <begin position="238"/>
        <end position="260"/>
    </location>
</feature>
<sequence length="465" mass="48091">MSEQTMPGSGWTPAPKPGLIPLRPLGFGTILGKSFAALRHNPKVLFGFAIVVQLAALVVVGAVVGAVAAASLSRLDTVQPGSDEWRTLSIGSAAFIGLAGLLMGLFSAAFSAIVQGIVAADVRAAVLREPATLRALWRRVKPAAWRLIGYILLYGLATVMAIALVMAIAFGAIGVPTGFQGAGLALTIVVLIAGILGVLVLAIWIGTKLMLVPSLLVLEGAGIRTAIVRSWLLTRGRFWFAFGIVFVIGAIFYVISQMLGMASSLVSSLFGTVLSPTGDTIASLGTSTIVSLVITELVVVVVQSISAVVQSTAGALIYIDCRMRYEGLDQDLMATMERRTAGCDDGSDPFRLDQTRAVRRGFRPAPTSVATGYHYPPAYGAPGYPAPPQGYPGPQGYAAQQGYAPPPTPPVAAPPAPPAPPAAAPPAPPAPPAAAPPAPLAPPHQGPWEPPQDDDPWAAPGSQGR</sequence>
<feature type="transmembrane region" description="Helical" evidence="2">
    <location>
        <begin position="93"/>
        <end position="126"/>
    </location>
</feature>
<keyword evidence="4" id="KW-1185">Reference proteome</keyword>
<reference evidence="4" key="1">
    <citation type="journal article" date="2019" name="Int. J. Syst. Evol. Microbiol.">
        <title>The Global Catalogue of Microorganisms (GCM) 10K type strain sequencing project: providing services to taxonomists for standard genome sequencing and annotation.</title>
        <authorList>
            <consortium name="The Broad Institute Genomics Platform"/>
            <consortium name="The Broad Institute Genome Sequencing Center for Infectious Disease"/>
            <person name="Wu L."/>
            <person name="Ma J."/>
        </authorList>
    </citation>
    <scope>NUCLEOTIDE SEQUENCE [LARGE SCALE GENOMIC DNA]</scope>
    <source>
        <strain evidence="4">JCM 17839</strain>
    </source>
</reference>
<dbReference type="PANTHER" id="PTHR33133">
    <property type="entry name" value="OS08G0107100 PROTEIN-RELATED"/>
    <property type="match status" value="1"/>
</dbReference>
<feature type="region of interest" description="Disordered" evidence="1">
    <location>
        <begin position="386"/>
        <end position="465"/>
    </location>
</feature>
<protein>
    <recommendedName>
        <fullName evidence="5">Glycerophosphoryl diester phosphodiesterase membrane domain-containing protein</fullName>
    </recommendedName>
</protein>
<keyword evidence="2" id="KW-1133">Transmembrane helix</keyword>
<dbReference type="PANTHER" id="PTHR33133:SF1">
    <property type="entry name" value="EXPRESSED PROTEIN-RELATED"/>
    <property type="match status" value="1"/>
</dbReference>
<proteinExistence type="predicted"/>
<feature type="transmembrane region" description="Helical" evidence="2">
    <location>
        <begin position="179"/>
        <end position="205"/>
    </location>
</feature>
<dbReference type="Proteomes" id="UP001500731">
    <property type="component" value="Unassembled WGS sequence"/>
</dbReference>
<comment type="caution">
    <text evidence="3">The sequence shown here is derived from an EMBL/GenBank/DDBJ whole genome shotgun (WGS) entry which is preliminary data.</text>
</comment>
<keyword evidence="2" id="KW-0812">Transmembrane</keyword>
<evidence type="ECO:0000256" key="2">
    <source>
        <dbReference type="SAM" id="Phobius"/>
    </source>
</evidence>
<feature type="transmembrane region" description="Helical" evidence="2">
    <location>
        <begin position="45"/>
        <end position="73"/>
    </location>
</feature>
<dbReference type="RefSeq" id="WP_345186431.1">
    <property type="nucleotide sequence ID" value="NZ_BAABGP010000013.1"/>
</dbReference>
<organism evidence="3 4">
    <name type="scientific">Microbacterium panaciterrae</name>
    <dbReference type="NCBI Taxonomy" id="985759"/>
    <lineage>
        <taxon>Bacteria</taxon>
        <taxon>Bacillati</taxon>
        <taxon>Actinomycetota</taxon>
        <taxon>Actinomycetes</taxon>
        <taxon>Micrococcales</taxon>
        <taxon>Microbacteriaceae</taxon>
        <taxon>Microbacterium</taxon>
    </lineage>
</organism>
<evidence type="ECO:0008006" key="5">
    <source>
        <dbReference type="Google" id="ProtNLM"/>
    </source>
</evidence>
<feature type="transmembrane region" description="Helical" evidence="2">
    <location>
        <begin position="280"/>
        <end position="302"/>
    </location>
</feature>
<name>A0ABP8PF87_9MICO</name>
<evidence type="ECO:0000313" key="4">
    <source>
        <dbReference type="Proteomes" id="UP001500731"/>
    </source>
</evidence>
<dbReference type="EMBL" id="BAABGP010000013">
    <property type="protein sequence ID" value="GAA4485210.1"/>
    <property type="molecule type" value="Genomic_DNA"/>
</dbReference>
<feature type="compositionally biased region" description="Basic and acidic residues" evidence="1">
    <location>
        <begin position="340"/>
        <end position="356"/>
    </location>
</feature>
<keyword evidence="2" id="KW-0472">Membrane</keyword>
<accession>A0ABP8PF87</accession>
<feature type="compositionally biased region" description="Low complexity" evidence="1">
    <location>
        <begin position="392"/>
        <end position="403"/>
    </location>
</feature>
<feature type="compositionally biased region" description="Pro residues" evidence="1">
    <location>
        <begin position="404"/>
        <end position="450"/>
    </location>
</feature>
<feature type="transmembrane region" description="Helical" evidence="2">
    <location>
        <begin position="20"/>
        <end position="38"/>
    </location>
</feature>